<reference evidence="4" key="1">
    <citation type="submission" date="2016-10" db="EMBL/GenBank/DDBJ databases">
        <title>Sequence of Gallionella enrichment culture.</title>
        <authorList>
            <person name="Poehlein A."/>
            <person name="Muehling M."/>
            <person name="Daniel R."/>
        </authorList>
    </citation>
    <scope>NUCLEOTIDE SEQUENCE</scope>
</reference>
<dbReference type="PROSITE" id="PS00941">
    <property type="entry name" value="CARBOXYLESTERASE_B_2"/>
    <property type="match status" value="1"/>
</dbReference>
<dbReference type="Pfam" id="PF00135">
    <property type="entry name" value="COesterase"/>
    <property type="match status" value="1"/>
</dbReference>
<dbReference type="EC" id="3.1.1.87" evidence="4"/>
<dbReference type="InterPro" id="IPR002018">
    <property type="entry name" value="CarbesteraseB"/>
</dbReference>
<dbReference type="GO" id="GO:0016787">
    <property type="term" value="F:hydrolase activity"/>
    <property type="evidence" value="ECO:0007669"/>
    <property type="project" value="UniProtKB-KW"/>
</dbReference>
<feature type="domain" description="Carboxylesterase type B" evidence="3">
    <location>
        <begin position="28"/>
        <end position="538"/>
    </location>
</feature>
<proteinExistence type="inferred from homology"/>
<dbReference type="AlphaFoldDB" id="A0A1J5TFR9"/>
<dbReference type="SUPFAM" id="SSF53474">
    <property type="entry name" value="alpha/beta-Hydrolases"/>
    <property type="match status" value="1"/>
</dbReference>
<sequence>MKHLGLGLGGLYTLMIAMILPSLALAQLRVKTQDGLLEGTLDQSTGIRMFKGIPYAAPPVGDLRWRAPRPVTPWAGVRKADKFGPRAMQLPLFGDMNFRSNGVSEDCLYLNVWTPKDAKVGSLPVLVYFYGGGFAAGDGSEYRYDGESMARRGIVAVTVNYRLGIFGFMAHPELTAGSAHHASGDYGLLDQVAALEWVKRNIAAFGGNPNHVTIGGESAGSMSVSALMASPLSKHLFQAAIGESGAIFSELSPVPRAQAEKQGLDIAAALGGDKPLTIAELRAMPAEELLQRAAKVGGLWFSVDVDGYFLPRTPKAIFEAGEQAHVPLLAGVNSQEMDYNAFLKGEKPTLENYRAALTRVFGDNADEAFKLYPAHDEEQVMDAAQDLAGDRFIRHATWTWTDLATKTGGEPTFFYLFARPRPAMRAEMGNAIAGLAGGVIRNPDPSKPRPPSARGAVHSAEIEYALGNLATNTVYDWTADDYAVSQAMQAYFANFIRTGNPNGPGLIDWPEFKTGERLVINVSCHPESVALQRERYDFLDRVGK</sequence>
<comment type="caution">
    <text evidence="4">The sequence shown here is derived from an EMBL/GenBank/DDBJ whole genome shotgun (WGS) entry which is preliminary data.</text>
</comment>
<protein>
    <submittedName>
        <fullName evidence="4">Fumonisin B1 esterase</fullName>
        <ecNumber evidence="4">3.1.1.87</ecNumber>
    </submittedName>
</protein>
<accession>A0A1J5TFR9</accession>
<dbReference type="PROSITE" id="PS00122">
    <property type="entry name" value="CARBOXYLESTERASE_B_1"/>
    <property type="match status" value="1"/>
</dbReference>
<dbReference type="Gene3D" id="3.40.50.1820">
    <property type="entry name" value="alpha/beta hydrolase"/>
    <property type="match status" value="1"/>
</dbReference>
<gene>
    <name evidence="4" type="primary">fumD_1</name>
    <name evidence="4" type="ORF">GALL_12820</name>
</gene>
<comment type="similarity">
    <text evidence="1">Belongs to the type-B carboxylesterase/lipase family.</text>
</comment>
<keyword evidence="2 4" id="KW-0378">Hydrolase</keyword>
<dbReference type="PANTHER" id="PTHR11559">
    <property type="entry name" value="CARBOXYLESTERASE"/>
    <property type="match status" value="1"/>
</dbReference>
<evidence type="ECO:0000259" key="3">
    <source>
        <dbReference type="Pfam" id="PF00135"/>
    </source>
</evidence>
<evidence type="ECO:0000256" key="1">
    <source>
        <dbReference type="ARBA" id="ARBA00005964"/>
    </source>
</evidence>
<evidence type="ECO:0000256" key="2">
    <source>
        <dbReference type="ARBA" id="ARBA00022801"/>
    </source>
</evidence>
<dbReference type="InterPro" id="IPR029058">
    <property type="entry name" value="AB_hydrolase_fold"/>
</dbReference>
<name>A0A1J5TFR9_9ZZZZ</name>
<dbReference type="SMR" id="A0A1J5TFR9"/>
<evidence type="ECO:0000313" key="4">
    <source>
        <dbReference type="EMBL" id="OIR18939.1"/>
    </source>
</evidence>
<dbReference type="InterPro" id="IPR019826">
    <property type="entry name" value="Carboxylesterase_B_AS"/>
</dbReference>
<dbReference type="EMBL" id="MLJW01000002">
    <property type="protein sequence ID" value="OIR18939.1"/>
    <property type="molecule type" value="Genomic_DNA"/>
</dbReference>
<dbReference type="InterPro" id="IPR050309">
    <property type="entry name" value="Type-B_Carboxylest/Lipase"/>
</dbReference>
<dbReference type="InterPro" id="IPR019819">
    <property type="entry name" value="Carboxylesterase_B_CS"/>
</dbReference>
<organism evidence="4">
    <name type="scientific">mine drainage metagenome</name>
    <dbReference type="NCBI Taxonomy" id="410659"/>
    <lineage>
        <taxon>unclassified sequences</taxon>
        <taxon>metagenomes</taxon>
        <taxon>ecological metagenomes</taxon>
    </lineage>
</organism>